<gene>
    <name evidence="2" type="ORF">CAEBREN_31377</name>
</gene>
<evidence type="ECO:0000313" key="3">
    <source>
        <dbReference type="Proteomes" id="UP000008068"/>
    </source>
</evidence>
<dbReference type="eggNOG" id="KOG0779">
    <property type="taxonomic scope" value="Eukaryota"/>
</dbReference>
<evidence type="ECO:0000313" key="2">
    <source>
        <dbReference type="EMBL" id="EGT42239.1"/>
    </source>
</evidence>
<evidence type="ECO:0000256" key="1">
    <source>
        <dbReference type="SAM" id="MobiDB-lite"/>
    </source>
</evidence>
<feature type="region of interest" description="Disordered" evidence="1">
    <location>
        <begin position="1"/>
        <end position="26"/>
    </location>
</feature>
<dbReference type="Gene3D" id="1.10.418.20">
    <property type="match status" value="1"/>
</dbReference>
<protein>
    <submittedName>
        <fullName evidence="2">Uncharacterized protein</fullName>
    </submittedName>
</protein>
<organism evidence="3">
    <name type="scientific">Caenorhabditis brenneri</name>
    <name type="common">Nematode worm</name>
    <dbReference type="NCBI Taxonomy" id="135651"/>
    <lineage>
        <taxon>Eukaryota</taxon>
        <taxon>Metazoa</taxon>
        <taxon>Ecdysozoa</taxon>
        <taxon>Nematoda</taxon>
        <taxon>Chromadorea</taxon>
        <taxon>Rhabditida</taxon>
        <taxon>Rhabditina</taxon>
        <taxon>Rhabditomorpha</taxon>
        <taxon>Rhabditoidea</taxon>
        <taxon>Rhabditidae</taxon>
        <taxon>Peloderinae</taxon>
        <taxon>Caenorhabditis</taxon>
    </lineage>
</organism>
<sequence>MAIVEVSDEGQAKSEKAAPLKEDGELQVVEKKPSNKRLQSISIEYRDRKYMMPPLFETDRNDHNEGRTLLNDTIIEFYMCNYMWYDVYGEAERGRFHVFHTFFYSKLRIRFGPYYRDGVPRRSEVCCNFLPFQTSWNKF</sequence>
<dbReference type="AlphaFoldDB" id="G0P178"/>
<reference evidence="3" key="1">
    <citation type="submission" date="2011-07" db="EMBL/GenBank/DDBJ databases">
        <authorList>
            <consortium name="Caenorhabditis brenneri Sequencing and Analysis Consortium"/>
            <person name="Wilson R.K."/>
        </authorList>
    </citation>
    <scope>NUCLEOTIDE SEQUENCE [LARGE SCALE GENOMIC DNA]</scope>
    <source>
        <strain evidence="3">PB2801</strain>
    </source>
</reference>
<name>G0P178_CAEBE</name>
<dbReference type="STRING" id="135651.G0P178"/>
<keyword evidence="3" id="KW-1185">Reference proteome</keyword>
<accession>G0P178</accession>
<dbReference type="Gene3D" id="3.30.310.130">
    <property type="entry name" value="Ubiquitin-related"/>
    <property type="match status" value="1"/>
</dbReference>
<dbReference type="EMBL" id="GL380009">
    <property type="protein sequence ID" value="EGT42239.1"/>
    <property type="molecule type" value="Genomic_DNA"/>
</dbReference>
<proteinExistence type="predicted"/>
<dbReference type="Proteomes" id="UP000008068">
    <property type="component" value="Unassembled WGS sequence"/>
</dbReference>
<dbReference type="SUPFAM" id="SSF54001">
    <property type="entry name" value="Cysteine proteinases"/>
    <property type="match status" value="1"/>
</dbReference>
<dbReference type="InParanoid" id="G0P178"/>
<dbReference type="InterPro" id="IPR038765">
    <property type="entry name" value="Papain-like_cys_pep_sf"/>
</dbReference>
<dbReference type="HOGENOM" id="CLU_1846888_0_0_1"/>
<feature type="compositionally biased region" description="Basic and acidic residues" evidence="1">
    <location>
        <begin position="10"/>
        <end position="26"/>
    </location>
</feature>